<organism evidence="9 10">
    <name type="scientific">Undibacterium fentianense</name>
    <dbReference type="NCBI Taxonomy" id="2828728"/>
    <lineage>
        <taxon>Bacteria</taxon>
        <taxon>Pseudomonadati</taxon>
        <taxon>Pseudomonadota</taxon>
        <taxon>Betaproteobacteria</taxon>
        <taxon>Burkholderiales</taxon>
        <taxon>Oxalobacteraceae</taxon>
        <taxon>Undibacterium</taxon>
    </lineage>
</organism>
<keyword evidence="6 8" id="KW-1133">Transmembrane helix</keyword>
<keyword evidence="10" id="KW-1185">Reference proteome</keyword>
<dbReference type="PANTHER" id="PTHR33908:SF11">
    <property type="entry name" value="MEMBRANE PROTEIN"/>
    <property type="match status" value="1"/>
</dbReference>
<feature type="transmembrane region" description="Helical" evidence="8">
    <location>
        <begin position="317"/>
        <end position="336"/>
    </location>
</feature>
<dbReference type="Proteomes" id="UP000678545">
    <property type="component" value="Unassembled WGS sequence"/>
</dbReference>
<feature type="transmembrane region" description="Helical" evidence="8">
    <location>
        <begin position="235"/>
        <end position="254"/>
    </location>
</feature>
<feature type="transmembrane region" description="Helical" evidence="8">
    <location>
        <begin position="75"/>
        <end position="92"/>
    </location>
</feature>
<feature type="transmembrane region" description="Helical" evidence="8">
    <location>
        <begin position="12"/>
        <end position="32"/>
    </location>
</feature>
<dbReference type="AlphaFoldDB" id="A0A941E3Y3"/>
<feature type="transmembrane region" description="Helical" evidence="8">
    <location>
        <begin position="168"/>
        <end position="187"/>
    </location>
</feature>
<protein>
    <submittedName>
        <fullName evidence="9">Glycosyltransferase</fullName>
    </submittedName>
</protein>
<feature type="transmembrane region" description="Helical" evidence="8">
    <location>
        <begin position="444"/>
        <end position="468"/>
    </location>
</feature>
<feature type="transmembrane region" description="Helical" evidence="8">
    <location>
        <begin position="415"/>
        <end position="435"/>
    </location>
</feature>
<evidence type="ECO:0000256" key="7">
    <source>
        <dbReference type="ARBA" id="ARBA00023136"/>
    </source>
</evidence>
<sequence>MKPVRLPASATIALPRWSIFALCLLYILPGLIGRDPWKGADAAGFGVMWTMAHGNLQDWLWPHVVGLPVPEEGPLAFWLGALCIKLFGSLIGDPMAARIATGLAFLLGSISVWYSTYLLGRRTEAQPLKLAFGGQPEPRDFGRTLADGALLIYLGCLGLLLPSHTTSSGPLFIALIGFLLYLSIRFFDAPNKVGALKIGLVLGLLVLTRGWVIPLGILISLLILCRYRKQNLETWLLFVSTPIALLVVGAWLFTLQQVQPFTSSPYQAWMEWNYRQLGAPIFDNAIHFLRYGIWFAWPAWPFAAWAIYAWRKQERSLHISLPLAFLICFSSLALLNRTHEEGYLLPLLPPLAILAAFGLPTMKRSAINAVDWFAVMVMTGAAGLFWFGWIAFQSGWPQRTSKKILSWAPGYTPEFHFLVFILAIAISVIWFRIVYWRISRQPSVLWRAVVLSSGGVILCWFLIMSLWMPLINHRVSYSEVAQEMAAKLPTTYRCIDSKLGASQRASFAYFSKVHFAGLSEQNCDLLLTQANRRFQGKIKGPVDKDFPGTWEMIWEGQRAADKDEYFTLYRKIEKNTLLKNEAKQFNQTAEP</sequence>
<accession>A0A941E3Y3</accession>
<keyword evidence="4" id="KW-0808">Transferase</keyword>
<reference evidence="9" key="1">
    <citation type="submission" date="2021-04" db="EMBL/GenBank/DDBJ databases">
        <title>novel species isolated from subtropical streams in China.</title>
        <authorList>
            <person name="Lu H."/>
        </authorList>
    </citation>
    <scope>NUCLEOTIDE SEQUENCE</scope>
    <source>
        <strain evidence="9">FT137W</strain>
    </source>
</reference>
<comment type="caution">
    <text evidence="9">The sequence shown here is derived from an EMBL/GenBank/DDBJ whole genome shotgun (WGS) entry which is preliminary data.</text>
</comment>
<evidence type="ECO:0000256" key="1">
    <source>
        <dbReference type="ARBA" id="ARBA00004651"/>
    </source>
</evidence>
<dbReference type="EMBL" id="JAGSPJ010000003">
    <property type="protein sequence ID" value="MBR7800144.1"/>
    <property type="molecule type" value="Genomic_DNA"/>
</dbReference>
<evidence type="ECO:0000256" key="2">
    <source>
        <dbReference type="ARBA" id="ARBA00022475"/>
    </source>
</evidence>
<proteinExistence type="predicted"/>
<evidence type="ECO:0000313" key="10">
    <source>
        <dbReference type="Proteomes" id="UP000678545"/>
    </source>
</evidence>
<feature type="transmembrane region" description="Helical" evidence="8">
    <location>
        <begin position="99"/>
        <end position="120"/>
    </location>
</feature>
<evidence type="ECO:0000256" key="6">
    <source>
        <dbReference type="ARBA" id="ARBA00022989"/>
    </source>
</evidence>
<gene>
    <name evidence="9" type="ORF">KDM90_09050</name>
</gene>
<dbReference type="InterPro" id="IPR050297">
    <property type="entry name" value="LipidA_mod_glycosyltrf_83"/>
</dbReference>
<evidence type="ECO:0000313" key="9">
    <source>
        <dbReference type="EMBL" id="MBR7800144.1"/>
    </source>
</evidence>
<keyword evidence="5 8" id="KW-0812">Transmembrane</keyword>
<evidence type="ECO:0000256" key="8">
    <source>
        <dbReference type="SAM" id="Phobius"/>
    </source>
</evidence>
<evidence type="ECO:0000256" key="4">
    <source>
        <dbReference type="ARBA" id="ARBA00022679"/>
    </source>
</evidence>
<feature type="transmembrane region" description="Helical" evidence="8">
    <location>
        <begin position="199"/>
        <end position="223"/>
    </location>
</feature>
<evidence type="ECO:0000256" key="3">
    <source>
        <dbReference type="ARBA" id="ARBA00022676"/>
    </source>
</evidence>
<keyword evidence="2" id="KW-1003">Cell membrane</keyword>
<name>A0A941E3Y3_9BURK</name>
<dbReference type="GO" id="GO:0009103">
    <property type="term" value="P:lipopolysaccharide biosynthetic process"/>
    <property type="evidence" value="ECO:0007669"/>
    <property type="project" value="UniProtKB-ARBA"/>
</dbReference>
<dbReference type="PANTHER" id="PTHR33908">
    <property type="entry name" value="MANNOSYLTRANSFERASE YKCB-RELATED"/>
    <property type="match status" value="1"/>
</dbReference>
<dbReference type="RefSeq" id="WP_212675275.1">
    <property type="nucleotide sequence ID" value="NZ_JAGSPJ010000003.1"/>
</dbReference>
<feature type="transmembrane region" description="Helical" evidence="8">
    <location>
        <begin position="140"/>
        <end position="161"/>
    </location>
</feature>
<dbReference type="GO" id="GO:0016763">
    <property type="term" value="F:pentosyltransferase activity"/>
    <property type="evidence" value="ECO:0007669"/>
    <property type="project" value="TreeGrafter"/>
</dbReference>
<dbReference type="GO" id="GO:0005886">
    <property type="term" value="C:plasma membrane"/>
    <property type="evidence" value="ECO:0007669"/>
    <property type="project" value="UniProtKB-SubCell"/>
</dbReference>
<keyword evidence="7 8" id="KW-0472">Membrane</keyword>
<keyword evidence="3" id="KW-0328">Glycosyltransferase</keyword>
<evidence type="ECO:0000256" key="5">
    <source>
        <dbReference type="ARBA" id="ARBA00022692"/>
    </source>
</evidence>
<feature type="transmembrane region" description="Helical" evidence="8">
    <location>
        <begin position="342"/>
        <end position="360"/>
    </location>
</feature>
<feature type="transmembrane region" description="Helical" evidence="8">
    <location>
        <begin position="291"/>
        <end position="310"/>
    </location>
</feature>
<feature type="transmembrane region" description="Helical" evidence="8">
    <location>
        <begin position="372"/>
        <end position="392"/>
    </location>
</feature>
<comment type="subcellular location">
    <subcellularLocation>
        <location evidence="1">Cell membrane</location>
        <topology evidence="1">Multi-pass membrane protein</topology>
    </subcellularLocation>
</comment>